<accession>L1QDR2</accession>
<gene>
    <name evidence="2" type="ORF">HMPREF0216_02377</name>
</gene>
<organism evidence="2 3">
    <name type="scientific">Clostridium celatum DSM 1785</name>
    <dbReference type="NCBI Taxonomy" id="545697"/>
    <lineage>
        <taxon>Bacteria</taxon>
        <taxon>Bacillati</taxon>
        <taxon>Bacillota</taxon>
        <taxon>Clostridia</taxon>
        <taxon>Eubacteriales</taxon>
        <taxon>Clostridiaceae</taxon>
        <taxon>Clostridium</taxon>
    </lineage>
</organism>
<dbReference type="HOGENOM" id="CLU_078477_0_0_9"/>
<dbReference type="AlphaFoldDB" id="L1QDR2"/>
<protein>
    <recommendedName>
        <fullName evidence="1">DUF7916 domain-containing protein</fullName>
    </recommendedName>
</protein>
<sequence>MKIKEGRGITMKRIFELTNGDIESLNKEELKDIIKNSEGRTVMSETIISYTPYIREVSNPELAASFGADMITLNTFNFEKPYVFGFGNANLSDGIEKAYNIITEEIKNNINDKNYIRNIRSLVGRLIGVNMEPVPEGSTYETGYRLNRANLEKVKEYGFNHIVITGNPSTGITEETICEGIKLAKEVLGDSTLIIAGKMHGAGSGNIYDEKVVKSFVECGADVVLFPAPGTVPGFTEDLAKKMVDAIHEAGALAMTTIGTSQEGASEAVIEKIALMSKMAGADIQHIGDCGTFGMALPENIMKLSVTIRGVRHTYRRMAQSIRR</sequence>
<feature type="domain" description="DUF7916" evidence="1">
    <location>
        <begin position="16"/>
        <end position="324"/>
    </location>
</feature>
<evidence type="ECO:0000313" key="2">
    <source>
        <dbReference type="EMBL" id="EKY25795.1"/>
    </source>
</evidence>
<evidence type="ECO:0000313" key="3">
    <source>
        <dbReference type="Proteomes" id="UP000010420"/>
    </source>
</evidence>
<dbReference type="eggNOG" id="COG0826">
    <property type="taxonomic scope" value="Bacteria"/>
</dbReference>
<dbReference type="Pfam" id="PF25509">
    <property type="entry name" value="DUF7916"/>
    <property type="match status" value="1"/>
</dbReference>
<dbReference type="PATRIC" id="fig|545697.3.peg.2341"/>
<keyword evidence="3" id="KW-1185">Reference proteome</keyword>
<dbReference type="STRING" id="545697.HMPREF0216_02377"/>
<dbReference type="Proteomes" id="UP000010420">
    <property type="component" value="Unassembled WGS sequence"/>
</dbReference>
<comment type="caution">
    <text evidence="2">The sequence shown here is derived from an EMBL/GenBank/DDBJ whole genome shotgun (WGS) entry which is preliminary data.</text>
</comment>
<evidence type="ECO:0000259" key="1">
    <source>
        <dbReference type="Pfam" id="PF25509"/>
    </source>
</evidence>
<reference evidence="2 3" key="1">
    <citation type="submission" date="2012-05" db="EMBL/GenBank/DDBJ databases">
        <authorList>
            <person name="Weinstock G."/>
            <person name="Sodergren E."/>
            <person name="Lobos E.A."/>
            <person name="Fulton L."/>
            <person name="Fulton R."/>
            <person name="Courtney L."/>
            <person name="Fronick C."/>
            <person name="O'Laughlin M."/>
            <person name="Godfrey J."/>
            <person name="Wilson R.M."/>
            <person name="Miner T."/>
            <person name="Farmer C."/>
            <person name="Delehaunty K."/>
            <person name="Cordes M."/>
            <person name="Minx P."/>
            <person name="Tomlinson C."/>
            <person name="Chen J."/>
            <person name="Wollam A."/>
            <person name="Pepin K.H."/>
            <person name="Bhonagiri V."/>
            <person name="Zhang X."/>
            <person name="Suruliraj S."/>
            <person name="Warren W."/>
            <person name="Mitreva M."/>
            <person name="Mardis E.R."/>
            <person name="Wilson R.K."/>
        </authorList>
    </citation>
    <scope>NUCLEOTIDE SEQUENCE [LARGE SCALE GENOMIC DNA]</scope>
    <source>
        <strain evidence="2 3">DSM 1785</strain>
    </source>
</reference>
<name>L1QDR2_9CLOT</name>
<dbReference type="EMBL" id="AMEZ01000064">
    <property type="protein sequence ID" value="EKY25795.1"/>
    <property type="molecule type" value="Genomic_DNA"/>
</dbReference>
<dbReference type="InterPro" id="IPR057238">
    <property type="entry name" value="DUF7916"/>
</dbReference>
<proteinExistence type="predicted"/>